<organism evidence="2 3">
    <name type="scientific">Deinococcus ficus</name>
    <dbReference type="NCBI Taxonomy" id="317577"/>
    <lineage>
        <taxon>Bacteria</taxon>
        <taxon>Thermotogati</taxon>
        <taxon>Deinococcota</taxon>
        <taxon>Deinococci</taxon>
        <taxon>Deinococcales</taxon>
        <taxon>Deinococcaceae</taxon>
        <taxon>Deinococcus</taxon>
    </lineage>
</organism>
<reference evidence="2 3" key="1">
    <citation type="submission" date="2017-05" db="EMBL/GenBank/DDBJ databases">
        <title>The complete genome sequence of Deinococcus ficus isolated from the rhizosphere of the Ficus religiosa L. in Taiwan.</title>
        <authorList>
            <person name="Wu K.-M."/>
            <person name="Liao T.-L."/>
            <person name="Liu Y.-M."/>
            <person name="Young C.-C."/>
            <person name="Tsai S.-F."/>
        </authorList>
    </citation>
    <scope>NUCLEOTIDE SEQUENCE [LARGE SCALE GENOMIC DNA]</scope>
    <source>
        <strain evidence="2 3">CC-FR2-10</strain>
        <plasmid evidence="3">pdfi2</plasmid>
    </source>
</reference>
<proteinExistence type="predicted"/>
<keyword evidence="3" id="KW-1185">Reference proteome</keyword>
<evidence type="ECO:0000313" key="3">
    <source>
        <dbReference type="Proteomes" id="UP000259030"/>
    </source>
</evidence>
<feature type="chain" id="PRO_5011270495" description="Lipoprotein" evidence="1">
    <location>
        <begin position="23"/>
        <end position="135"/>
    </location>
</feature>
<dbReference type="EMBL" id="CP021083">
    <property type="protein sequence ID" value="ASN82923.1"/>
    <property type="molecule type" value="Genomic_DNA"/>
</dbReference>
<protein>
    <recommendedName>
        <fullName evidence="4">Lipoprotein</fullName>
    </recommendedName>
</protein>
<geneLocation type="plasmid" evidence="3">
    <name>pdfi2</name>
</geneLocation>
<dbReference type="AlphaFoldDB" id="A0A221T1Z2"/>
<evidence type="ECO:0008006" key="4">
    <source>
        <dbReference type="Google" id="ProtNLM"/>
    </source>
</evidence>
<dbReference type="RefSeq" id="WP_027462386.1">
    <property type="nucleotide sequence ID" value="NZ_BNAK01000009.1"/>
</dbReference>
<sequence length="135" mass="14262">MTTPNRCWRLLSLPLLSLFALTACTPTMDSMVPAASVTGQWSGDVSHWALGSYEVTATLSQVDTPRVGDFKGTVSAAGIGLQGKITGNVKDGTLIASDGTTIVNCAGQFLANSRYEGDCSARGQDVHLRLFLKQP</sequence>
<name>A0A221T1Z2_9DEIO</name>
<feature type="signal peptide" evidence="1">
    <location>
        <begin position="1"/>
        <end position="22"/>
    </location>
</feature>
<dbReference type="PROSITE" id="PS51257">
    <property type="entry name" value="PROKAR_LIPOPROTEIN"/>
    <property type="match status" value="1"/>
</dbReference>
<dbReference type="Proteomes" id="UP000259030">
    <property type="component" value="Plasmid pDFI2"/>
</dbReference>
<gene>
    <name evidence="2" type="ORF">DFI_17200</name>
</gene>
<evidence type="ECO:0000313" key="2">
    <source>
        <dbReference type="EMBL" id="ASN82923.1"/>
    </source>
</evidence>
<accession>A0A221T1Z2</accession>
<dbReference type="KEGG" id="dfc:DFI_17200"/>
<keyword evidence="1" id="KW-0732">Signal</keyword>
<evidence type="ECO:0000256" key="1">
    <source>
        <dbReference type="SAM" id="SignalP"/>
    </source>
</evidence>
<keyword evidence="2" id="KW-0614">Plasmid</keyword>